<evidence type="ECO:0000313" key="1">
    <source>
        <dbReference type="EMBL" id="MBB5435170.1"/>
    </source>
</evidence>
<protein>
    <submittedName>
        <fullName evidence="1">Uncharacterized protein</fullName>
    </submittedName>
</protein>
<gene>
    <name evidence="1" type="ORF">HDA36_005254</name>
</gene>
<reference evidence="1 2" key="1">
    <citation type="submission" date="2020-08" db="EMBL/GenBank/DDBJ databases">
        <title>Sequencing the genomes of 1000 actinobacteria strains.</title>
        <authorList>
            <person name="Klenk H.-P."/>
        </authorList>
    </citation>
    <scope>NUCLEOTIDE SEQUENCE [LARGE SCALE GENOMIC DNA]</scope>
    <source>
        <strain evidence="1 2">DSM 44551</strain>
    </source>
</reference>
<evidence type="ECO:0000313" key="2">
    <source>
        <dbReference type="Proteomes" id="UP000572635"/>
    </source>
</evidence>
<dbReference type="AlphaFoldDB" id="A0A7W8QRA9"/>
<dbReference type="EMBL" id="JACHDB010000001">
    <property type="protein sequence ID" value="MBB5435170.1"/>
    <property type="molecule type" value="Genomic_DNA"/>
</dbReference>
<organism evidence="1 2">
    <name type="scientific">Nocardiopsis composta</name>
    <dbReference type="NCBI Taxonomy" id="157465"/>
    <lineage>
        <taxon>Bacteria</taxon>
        <taxon>Bacillati</taxon>
        <taxon>Actinomycetota</taxon>
        <taxon>Actinomycetes</taxon>
        <taxon>Streptosporangiales</taxon>
        <taxon>Nocardiopsidaceae</taxon>
        <taxon>Nocardiopsis</taxon>
    </lineage>
</organism>
<keyword evidence="2" id="KW-1185">Reference proteome</keyword>
<name>A0A7W8QRA9_9ACTN</name>
<dbReference type="RefSeq" id="WP_184396698.1">
    <property type="nucleotide sequence ID" value="NZ_BAAAJD010000105.1"/>
</dbReference>
<comment type="caution">
    <text evidence="1">The sequence shown here is derived from an EMBL/GenBank/DDBJ whole genome shotgun (WGS) entry which is preliminary data.</text>
</comment>
<proteinExistence type="predicted"/>
<dbReference type="Proteomes" id="UP000572635">
    <property type="component" value="Unassembled WGS sequence"/>
</dbReference>
<accession>A0A7W8QRA9</accession>
<sequence length="82" mass="9476">MIRRFWPEVPPLADPGLHRAFEESRTRAEQLGYRLVRGRDPLSDAPVYRLFDGDYVLVKENAYLGEVQAFLGRLEREAVTAQ</sequence>